<dbReference type="InterPro" id="IPR036890">
    <property type="entry name" value="HATPase_C_sf"/>
</dbReference>
<dbReference type="SUPFAM" id="SSF47384">
    <property type="entry name" value="Homodimeric domain of signal transducing histidine kinase"/>
    <property type="match status" value="1"/>
</dbReference>
<keyword evidence="8" id="KW-0547">Nucleotide-binding</keyword>
<dbReference type="Pfam" id="PF00072">
    <property type="entry name" value="Response_reg"/>
    <property type="match status" value="1"/>
</dbReference>
<dbReference type="Gene3D" id="3.30.565.10">
    <property type="entry name" value="Histidine kinase-like ATPase, C-terminal domain"/>
    <property type="match status" value="1"/>
</dbReference>
<keyword evidence="10" id="KW-0067">ATP-binding</keyword>
<evidence type="ECO:0000256" key="13">
    <source>
        <dbReference type="PROSITE-ProRule" id="PRU00169"/>
    </source>
</evidence>
<dbReference type="InterPro" id="IPR029150">
    <property type="entry name" value="dCache_3"/>
</dbReference>
<sequence length="933" mass="105129">MSRWCSTPELRACIGYPLMRRWRTILILHPSVKPQTNMHADHIFFCRIKFSCYNHTSFEPGQTGCKPSHFMQRWFDMRDTLNHSILSKVLTATVTGFLLLMLAAQYSLQHQQYQALKNHVNHNFIMLQKELDSAIHNQSQWLETSLLLLQHSKSADAISSAIQQNDRAQLRLLATPFYEELKLHDHISHMYFMDLQRHALLRMHQPDFFGDTIDRTTVVRASQNNKGSAGVEFGPLGTLTLRVVIPWLYHGTRIGYVELGITLNQLLNTIQKGDDFSIILTMKQSLPSDTHSPATQPADHATIIFPARNHQASLHHITPLLNNPDDFSVASEIDRSGYWLKQQPFLDASGHEIGHLFLLDNLNAESSGWSNTLYITLALLVAITGTIVLLLYIIITRTEKERASAEERLKLASDAIASTADGILITDQHGTIIDVNSAFEKVTGYQKSEAIGRSPNILASGEQNHAFYQQMWHSINSMGQWQGRIINRRKNGEQYPEFLSITAIRDQQGAIKNYIGVFTDITEQELMEQQFHQAQRMESLGTLVGGIAHEFNNILAGITGNLYLVKGEIQEHPASIKKLETAEKLAFNAAEMIKHMLAFAEKGHIHQEPIEVETFIRQAIDLHLLGITENVRLNYLSSHTPIVVNADREKFQQVLMNLISNSLEALKQQPHPEITISSSVFTADKAFHRRHPDIHGEEFLCLSLSDNGCGISQEHIKSIFEPFFTTREVGDGAGLGLSMVFGTVKRHGGAIEVESTVGEGTIFRIYCPIYQADECPSSQSTVKQGYNETILLIEDDRMILETTRKVLTRLNYRVITALDGRQGVTCLQQHRDSIDLVIVDMIMPDMDGLETATMLRQIRPDIKIIFATGYGTINNSQENNMDDSMLILYKPYSISRLSLMLHKALHAEELHPVLTMSGHTDSAHGAPDSRNPG</sequence>
<feature type="modified residue" description="4-aspartylphosphate" evidence="13">
    <location>
        <position position="840"/>
    </location>
</feature>
<dbReference type="GO" id="GO:0005524">
    <property type="term" value="F:ATP binding"/>
    <property type="evidence" value="ECO:0007669"/>
    <property type="project" value="UniProtKB-KW"/>
</dbReference>
<dbReference type="PROSITE" id="PS50109">
    <property type="entry name" value="HIS_KIN"/>
    <property type="match status" value="1"/>
</dbReference>
<evidence type="ECO:0000256" key="14">
    <source>
        <dbReference type="SAM" id="Phobius"/>
    </source>
</evidence>
<dbReference type="InterPro" id="IPR003661">
    <property type="entry name" value="HisK_dim/P_dom"/>
</dbReference>
<organism evidence="19 20">
    <name type="scientific">Mariprofundus erugo</name>
    <dbReference type="NCBI Taxonomy" id="2528639"/>
    <lineage>
        <taxon>Bacteria</taxon>
        <taxon>Pseudomonadati</taxon>
        <taxon>Pseudomonadota</taxon>
        <taxon>Candidatius Mariprofundia</taxon>
        <taxon>Mariprofundales</taxon>
        <taxon>Mariprofundaceae</taxon>
        <taxon>Mariprofundus</taxon>
    </lineage>
</organism>
<evidence type="ECO:0000256" key="5">
    <source>
        <dbReference type="ARBA" id="ARBA00022553"/>
    </source>
</evidence>
<keyword evidence="11 14" id="KW-1133">Transmembrane helix</keyword>
<evidence type="ECO:0000256" key="8">
    <source>
        <dbReference type="ARBA" id="ARBA00022741"/>
    </source>
</evidence>
<dbReference type="InterPro" id="IPR035965">
    <property type="entry name" value="PAS-like_dom_sf"/>
</dbReference>
<evidence type="ECO:0000256" key="7">
    <source>
        <dbReference type="ARBA" id="ARBA00022692"/>
    </source>
</evidence>
<dbReference type="PROSITE" id="PS50110">
    <property type="entry name" value="RESPONSE_REGULATORY"/>
    <property type="match status" value="1"/>
</dbReference>
<comment type="caution">
    <text evidence="19">The sequence shown here is derived from an EMBL/GenBank/DDBJ whole genome shotgun (WGS) entry which is preliminary data.</text>
</comment>
<dbReference type="SMART" id="SM00387">
    <property type="entry name" value="HATPase_c"/>
    <property type="match status" value="1"/>
</dbReference>
<feature type="domain" description="Response regulatory" evidence="16">
    <location>
        <begin position="789"/>
        <end position="905"/>
    </location>
</feature>
<dbReference type="InterPro" id="IPR005467">
    <property type="entry name" value="His_kinase_dom"/>
</dbReference>
<evidence type="ECO:0000259" key="17">
    <source>
        <dbReference type="PROSITE" id="PS50112"/>
    </source>
</evidence>
<dbReference type="CDD" id="cd00156">
    <property type="entry name" value="REC"/>
    <property type="match status" value="1"/>
</dbReference>
<feature type="domain" description="Histidine kinase" evidence="15">
    <location>
        <begin position="546"/>
        <end position="771"/>
    </location>
</feature>
<dbReference type="EMBL" id="VBRY01000013">
    <property type="protein sequence ID" value="TLS65748.1"/>
    <property type="molecule type" value="Genomic_DNA"/>
</dbReference>
<protein>
    <recommendedName>
        <fullName evidence="3">histidine kinase</fullName>
        <ecNumber evidence="3">2.7.13.3</ecNumber>
    </recommendedName>
</protein>
<dbReference type="AlphaFoldDB" id="A0A5R9GIS3"/>
<dbReference type="InterPro" id="IPR000014">
    <property type="entry name" value="PAS"/>
</dbReference>
<dbReference type="SUPFAM" id="SSF55785">
    <property type="entry name" value="PYP-like sensor domain (PAS domain)"/>
    <property type="match status" value="1"/>
</dbReference>
<dbReference type="Pfam" id="PF14827">
    <property type="entry name" value="dCache_3"/>
    <property type="match status" value="1"/>
</dbReference>
<dbReference type="InterPro" id="IPR000700">
    <property type="entry name" value="PAS-assoc_C"/>
</dbReference>
<dbReference type="Gene3D" id="3.30.450.20">
    <property type="entry name" value="PAS domain"/>
    <property type="match status" value="2"/>
</dbReference>
<evidence type="ECO:0000256" key="12">
    <source>
        <dbReference type="ARBA" id="ARBA00023012"/>
    </source>
</evidence>
<dbReference type="SMART" id="SM00091">
    <property type="entry name" value="PAS"/>
    <property type="match status" value="1"/>
</dbReference>
<accession>A0A5R9GIS3</accession>
<dbReference type="SMART" id="SM00448">
    <property type="entry name" value="REC"/>
    <property type="match status" value="1"/>
</dbReference>
<dbReference type="SMART" id="SM00086">
    <property type="entry name" value="PAC"/>
    <property type="match status" value="1"/>
</dbReference>
<dbReference type="NCBIfam" id="TIGR00229">
    <property type="entry name" value="sensory_box"/>
    <property type="match status" value="1"/>
</dbReference>
<feature type="transmembrane region" description="Helical" evidence="14">
    <location>
        <begin position="373"/>
        <end position="395"/>
    </location>
</feature>
<evidence type="ECO:0000259" key="16">
    <source>
        <dbReference type="PROSITE" id="PS50110"/>
    </source>
</evidence>
<evidence type="ECO:0000256" key="1">
    <source>
        <dbReference type="ARBA" id="ARBA00000085"/>
    </source>
</evidence>
<evidence type="ECO:0000256" key="6">
    <source>
        <dbReference type="ARBA" id="ARBA00022679"/>
    </source>
</evidence>
<dbReference type="InterPro" id="IPR036097">
    <property type="entry name" value="HisK_dim/P_sf"/>
</dbReference>
<evidence type="ECO:0000256" key="11">
    <source>
        <dbReference type="ARBA" id="ARBA00022989"/>
    </source>
</evidence>
<comment type="subcellular location">
    <subcellularLocation>
        <location evidence="2">Cell membrane</location>
        <topology evidence="2">Multi-pass membrane protein</topology>
    </subcellularLocation>
</comment>
<name>A0A5R9GIS3_9PROT</name>
<dbReference type="PANTHER" id="PTHR43065">
    <property type="entry name" value="SENSOR HISTIDINE KINASE"/>
    <property type="match status" value="1"/>
</dbReference>
<dbReference type="CDD" id="cd00082">
    <property type="entry name" value="HisKA"/>
    <property type="match status" value="1"/>
</dbReference>
<evidence type="ECO:0000256" key="3">
    <source>
        <dbReference type="ARBA" id="ARBA00012438"/>
    </source>
</evidence>
<dbReference type="SUPFAM" id="SSF103190">
    <property type="entry name" value="Sensory domain-like"/>
    <property type="match status" value="1"/>
</dbReference>
<dbReference type="PROSITE" id="PS50112">
    <property type="entry name" value="PAS"/>
    <property type="match status" value="1"/>
</dbReference>
<dbReference type="InterPro" id="IPR001789">
    <property type="entry name" value="Sig_transdc_resp-reg_receiver"/>
</dbReference>
<evidence type="ECO:0000313" key="20">
    <source>
        <dbReference type="Proteomes" id="UP000306585"/>
    </source>
</evidence>
<dbReference type="GO" id="GO:0000155">
    <property type="term" value="F:phosphorelay sensor kinase activity"/>
    <property type="evidence" value="ECO:0007669"/>
    <property type="project" value="InterPro"/>
</dbReference>
<keyword evidence="5 13" id="KW-0597">Phosphoprotein</keyword>
<dbReference type="CDD" id="cd00130">
    <property type="entry name" value="PAS"/>
    <property type="match status" value="1"/>
</dbReference>
<keyword evidence="6" id="KW-0808">Transferase</keyword>
<feature type="domain" description="PAS" evidence="17">
    <location>
        <begin position="405"/>
        <end position="454"/>
    </location>
</feature>
<evidence type="ECO:0000256" key="2">
    <source>
        <dbReference type="ARBA" id="ARBA00004651"/>
    </source>
</evidence>
<evidence type="ECO:0000256" key="10">
    <source>
        <dbReference type="ARBA" id="ARBA00022840"/>
    </source>
</evidence>
<evidence type="ECO:0000256" key="4">
    <source>
        <dbReference type="ARBA" id="ARBA00022475"/>
    </source>
</evidence>
<reference evidence="19 20" key="1">
    <citation type="journal article" date="2019" name="Appl. Environ. Microbiol.">
        <title>Environmental Evidence and Genomic Insight of Iron-oxidizing Bacteria Preference Towards More Corrosion Resistant Stainless Steel at Higher Salinities.</title>
        <authorList>
            <person name="Garrison C.E."/>
            <person name="Price K.A."/>
            <person name="Field E.K."/>
        </authorList>
    </citation>
    <scope>NUCLEOTIDE SEQUENCE [LARGE SCALE GENOMIC DNA]</scope>
    <source>
        <strain evidence="19 20">P3</strain>
    </source>
</reference>
<dbReference type="Pfam" id="PF13426">
    <property type="entry name" value="PAS_9"/>
    <property type="match status" value="1"/>
</dbReference>
<feature type="domain" description="PAC" evidence="18">
    <location>
        <begin position="479"/>
        <end position="533"/>
    </location>
</feature>
<dbReference type="InterPro" id="IPR011006">
    <property type="entry name" value="CheY-like_superfamily"/>
</dbReference>
<dbReference type="InterPro" id="IPR003594">
    <property type="entry name" value="HATPase_dom"/>
</dbReference>
<evidence type="ECO:0000256" key="9">
    <source>
        <dbReference type="ARBA" id="ARBA00022777"/>
    </source>
</evidence>
<keyword evidence="12" id="KW-0902">Two-component regulatory system</keyword>
<dbReference type="InterPro" id="IPR004358">
    <property type="entry name" value="Sig_transdc_His_kin-like_C"/>
</dbReference>
<keyword evidence="20" id="KW-1185">Reference proteome</keyword>
<keyword evidence="7 14" id="KW-0812">Transmembrane</keyword>
<dbReference type="Proteomes" id="UP000306585">
    <property type="component" value="Unassembled WGS sequence"/>
</dbReference>
<gene>
    <name evidence="19" type="ORF">FEF65_12365</name>
</gene>
<dbReference type="InterPro" id="IPR029151">
    <property type="entry name" value="Sensor-like_sf"/>
</dbReference>
<proteinExistence type="predicted"/>
<dbReference type="Pfam" id="PF02518">
    <property type="entry name" value="HATPase_c"/>
    <property type="match status" value="1"/>
</dbReference>
<evidence type="ECO:0000259" key="15">
    <source>
        <dbReference type="PROSITE" id="PS50109"/>
    </source>
</evidence>
<dbReference type="SUPFAM" id="SSF52172">
    <property type="entry name" value="CheY-like"/>
    <property type="match status" value="1"/>
</dbReference>
<evidence type="ECO:0000259" key="18">
    <source>
        <dbReference type="PROSITE" id="PS50113"/>
    </source>
</evidence>
<comment type="catalytic activity">
    <reaction evidence="1">
        <text>ATP + protein L-histidine = ADP + protein N-phospho-L-histidine.</text>
        <dbReference type="EC" id="2.7.13.3"/>
    </reaction>
</comment>
<keyword evidence="9" id="KW-0418">Kinase</keyword>
<evidence type="ECO:0000313" key="19">
    <source>
        <dbReference type="EMBL" id="TLS65748.1"/>
    </source>
</evidence>
<dbReference type="EC" id="2.7.13.3" evidence="3"/>
<dbReference type="Gene3D" id="1.10.287.130">
    <property type="match status" value="1"/>
</dbReference>
<keyword evidence="14" id="KW-0472">Membrane</keyword>
<keyword evidence="4" id="KW-1003">Cell membrane</keyword>
<dbReference type="GO" id="GO:0005886">
    <property type="term" value="C:plasma membrane"/>
    <property type="evidence" value="ECO:0007669"/>
    <property type="project" value="UniProtKB-SubCell"/>
</dbReference>
<dbReference type="PRINTS" id="PR00344">
    <property type="entry name" value="BCTRLSENSOR"/>
</dbReference>
<feature type="transmembrane region" description="Helical" evidence="14">
    <location>
        <begin position="85"/>
        <end position="108"/>
    </location>
</feature>
<dbReference type="PANTHER" id="PTHR43065:SF42">
    <property type="entry name" value="TWO-COMPONENT SENSOR PPRA"/>
    <property type="match status" value="1"/>
</dbReference>
<dbReference type="InterPro" id="IPR001610">
    <property type="entry name" value="PAC"/>
</dbReference>
<dbReference type="PROSITE" id="PS50113">
    <property type="entry name" value="PAC"/>
    <property type="match status" value="1"/>
</dbReference>
<dbReference type="Gene3D" id="3.40.50.2300">
    <property type="match status" value="1"/>
</dbReference>
<dbReference type="SUPFAM" id="SSF55874">
    <property type="entry name" value="ATPase domain of HSP90 chaperone/DNA topoisomerase II/histidine kinase"/>
    <property type="match status" value="1"/>
</dbReference>